<dbReference type="EMBL" id="KE546988">
    <property type="protein sequence ID" value="EPY53889.1"/>
    <property type="molecule type" value="Genomic_DNA"/>
</dbReference>
<dbReference type="GeneID" id="25039442"/>
<dbReference type="RefSeq" id="XP_013022147.1">
    <property type="nucleotide sequence ID" value="XM_013166693.1"/>
</dbReference>
<accession>S9W5Q7</accession>
<protein>
    <submittedName>
        <fullName evidence="1">Uncharacterized protein</fullName>
    </submittedName>
</protein>
<dbReference type="HOGENOM" id="CLU_2850992_0_0_1"/>
<keyword evidence="2" id="KW-1185">Reference proteome</keyword>
<sequence length="65" mass="7499">MEKSSHSCRPDLKYRSHSERIDSEITTIYSLTCYVNVHLPQSQYDLIVASRIITYLTTSAMQSTK</sequence>
<name>S9W5Q7_SCHCR</name>
<evidence type="ECO:0000313" key="2">
    <source>
        <dbReference type="Proteomes" id="UP000015464"/>
    </source>
</evidence>
<proteinExistence type="predicted"/>
<reference evidence="1 2" key="1">
    <citation type="journal article" date="2011" name="Science">
        <title>Comparative functional genomics of the fission yeasts.</title>
        <authorList>
            <person name="Rhind N."/>
            <person name="Chen Z."/>
            <person name="Yassour M."/>
            <person name="Thompson D.A."/>
            <person name="Haas B.J."/>
            <person name="Habib N."/>
            <person name="Wapinski I."/>
            <person name="Roy S."/>
            <person name="Lin M.F."/>
            <person name="Heiman D.I."/>
            <person name="Young S.K."/>
            <person name="Furuya K."/>
            <person name="Guo Y."/>
            <person name="Pidoux A."/>
            <person name="Chen H.M."/>
            <person name="Robbertse B."/>
            <person name="Goldberg J.M."/>
            <person name="Aoki K."/>
            <person name="Bayne E.H."/>
            <person name="Berlin A.M."/>
            <person name="Desjardins C.A."/>
            <person name="Dobbs E."/>
            <person name="Dukaj L."/>
            <person name="Fan L."/>
            <person name="FitzGerald M.G."/>
            <person name="French C."/>
            <person name="Gujja S."/>
            <person name="Hansen K."/>
            <person name="Keifenheim D."/>
            <person name="Levin J.Z."/>
            <person name="Mosher R.A."/>
            <person name="Mueller C.A."/>
            <person name="Pfiffner J."/>
            <person name="Priest M."/>
            <person name="Russ C."/>
            <person name="Smialowska A."/>
            <person name="Swoboda P."/>
            <person name="Sykes S.M."/>
            <person name="Vaughn M."/>
            <person name="Vengrova S."/>
            <person name="Yoder R."/>
            <person name="Zeng Q."/>
            <person name="Allshire R."/>
            <person name="Baulcombe D."/>
            <person name="Birren B.W."/>
            <person name="Brown W."/>
            <person name="Ekwall K."/>
            <person name="Kellis M."/>
            <person name="Leatherwood J."/>
            <person name="Levin H."/>
            <person name="Margalit H."/>
            <person name="Martienssen R."/>
            <person name="Nieduszynski C.A."/>
            <person name="Spatafora J.W."/>
            <person name="Friedman N."/>
            <person name="Dalgaard J.Z."/>
            <person name="Baumann P."/>
            <person name="Niki H."/>
            <person name="Regev A."/>
            <person name="Nusbaum C."/>
        </authorList>
    </citation>
    <scope>NUCLEOTIDE SEQUENCE [LARGE SCALE GENOMIC DNA]</scope>
    <source>
        <strain evidence="2">OY26 / ATCC MYA-4695 / CBS 11777 / NBRC 106824 / NRRL Y48691</strain>
    </source>
</reference>
<dbReference type="AlphaFoldDB" id="S9W5Q7"/>
<evidence type="ECO:0000313" key="1">
    <source>
        <dbReference type="EMBL" id="EPY53889.1"/>
    </source>
</evidence>
<gene>
    <name evidence="1" type="ORF">SPOG_05724</name>
</gene>
<organism evidence="1 2">
    <name type="scientific">Schizosaccharomyces cryophilus (strain OY26 / ATCC MYA-4695 / CBS 11777 / NBRC 106824 / NRRL Y48691)</name>
    <name type="common">Fission yeast</name>
    <dbReference type="NCBI Taxonomy" id="653667"/>
    <lineage>
        <taxon>Eukaryota</taxon>
        <taxon>Fungi</taxon>
        <taxon>Dikarya</taxon>
        <taxon>Ascomycota</taxon>
        <taxon>Taphrinomycotina</taxon>
        <taxon>Schizosaccharomycetes</taxon>
        <taxon>Schizosaccharomycetales</taxon>
        <taxon>Schizosaccharomycetaceae</taxon>
        <taxon>Schizosaccharomyces</taxon>
    </lineage>
</organism>
<dbReference type="Proteomes" id="UP000015464">
    <property type="component" value="Unassembled WGS sequence"/>
</dbReference>